<gene>
    <name evidence="1" type="ORF">E6L38_12600</name>
</gene>
<protein>
    <recommendedName>
        <fullName evidence="3">ASCH domain-containing protein</fullName>
    </recommendedName>
</protein>
<dbReference type="SUPFAM" id="SSF88697">
    <property type="entry name" value="PUA domain-like"/>
    <property type="match status" value="1"/>
</dbReference>
<dbReference type="EMBL" id="SSWL01000038">
    <property type="protein sequence ID" value="THJ25694.1"/>
    <property type="molecule type" value="Genomic_DNA"/>
</dbReference>
<evidence type="ECO:0000313" key="1">
    <source>
        <dbReference type="EMBL" id="THJ25694.1"/>
    </source>
</evidence>
<comment type="caution">
    <text evidence="1">The sequence shown here is derived from an EMBL/GenBank/DDBJ whole genome shotgun (WGS) entry which is preliminary data.</text>
</comment>
<reference evidence="1 2" key="1">
    <citation type="submission" date="2019-04" db="EMBL/GenBank/DDBJ databases">
        <title>Genome Announcement To Ensure Probiotic Safety of Bifidobacterium longum subsp infantis UBBI-01.</title>
        <authorList>
            <person name="Sulthana A."/>
            <person name="Lakshmi S.G."/>
            <person name="Madempudi R.S."/>
        </authorList>
    </citation>
    <scope>NUCLEOTIDE SEQUENCE [LARGE SCALE GENOMIC DNA]</scope>
    <source>
        <strain evidence="1 2">UBBI-01</strain>
    </source>
</reference>
<name>A0A4S5B1V1_BIFLI</name>
<dbReference type="RefSeq" id="WP_136501185.1">
    <property type="nucleotide sequence ID" value="NZ_BCYG01000031.1"/>
</dbReference>
<evidence type="ECO:0008006" key="3">
    <source>
        <dbReference type="Google" id="ProtNLM"/>
    </source>
</evidence>
<dbReference type="Proteomes" id="UP000306697">
    <property type="component" value="Unassembled WGS sequence"/>
</dbReference>
<dbReference type="AlphaFoldDB" id="A0A4S5B1V1"/>
<dbReference type="InterPro" id="IPR015947">
    <property type="entry name" value="PUA-like_sf"/>
</dbReference>
<proteinExistence type="predicted"/>
<organism evidence="1 2">
    <name type="scientific">Bifidobacterium longum subsp. infantis</name>
    <dbReference type="NCBI Taxonomy" id="1682"/>
    <lineage>
        <taxon>Bacteria</taxon>
        <taxon>Bacillati</taxon>
        <taxon>Actinomycetota</taxon>
        <taxon>Actinomycetes</taxon>
        <taxon>Bifidobacteriales</taxon>
        <taxon>Bifidobacteriaceae</taxon>
        <taxon>Bifidobacterium</taxon>
    </lineage>
</organism>
<evidence type="ECO:0000313" key="2">
    <source>
        <dbReference type="Proteomes" id="UP000306697"/>
    </source>
</evidence>
<sequence>MTDWIQPLFFEDNLDNNVLDLSARDNDVIITLKERWHNDFLSGVKKFEFRRKFSKKKPKRIVIYVGGEVRSICAIGFCGVPIFGNPDYVIQYASSLGAAPNPESLFRYFNGRHEVCAIPVEKYVPLFPPIDSELLSALAPDFTPPQSYTYVERYEGLKQYLMDTKVWKE</sequence>
<accession>A0A4S5B1V1</accession>